<feature type="non-terminal residue" evidence="1">
    <location>
        <position position="1"/>
    </location>
</feature>
<evidence type="ECO:0000313" key="2">
    <source>
        <dbReference type="Proteomes" id="UP001159427"/>
    </source>
</evidence>
<protein>
    <submittedName>
        <fullName evidence="1">Uncharacterized protein</fullName>
    </submittedName>
</protein>
<dbReference type="Proteomes" id="UP001159427">
    <property type="component" value="Unassembled WGS sequence"/>
</dbReference>
<reference evidence="1 2" key="1">
    <citation type="submission" date="2022-05" db="EMBL/GenBank/DDBJ databases">
        <authorList>
            <consortium name="Genoscope - CEA"/>
            <person name="William W."/>
        </authorList>
    </citation>
    <scope>NUCLEOTIDE SEQUENCE [LARGE SCALE GENOMIC DNA]</scope>
</reference>
<sequence>DYRLASVGLCVVNTSRRGYPPEDGAHIALHEDKIQEFFFCLQELEKFSDIDLVVFVVENADETAFPSSFCDRLEIQQPQFKSHSNHCCMVQVDEEDEDGQIVPFKAQDHASDSRQRTYRLWYTIEVQASAPPPERTFEVTCAAHS</sequence>
<feature type="non-terminal residue" evidence="1">
    <location>
        <position position="145"/>
    </location>
</feature>
<comment type="caution">
    <text evidence="1">The sequence shown here is derived from an EMBL/GenBank/DDBJ whole genome shotgun (WGS) entry which is preliminary data.</text>
</comment>
<accession>A0ABN8S3W9</accession>
<organism evidence="1 2">
    <name type="scientific">Porites evermanni</name>
    <dbReference type="NCBI Taxonomy" id="104178"/>
    <lineage>
        <taxon>Eukaryota</taxon>
        <taxon>Metazoa</taxon>
        <taxon>Cnidaria</taxon>
        <taxon>Anthozoa</taxon>
        <taxon>Hexacorallia</taxon>
        <taxon>Scleractinia</taxon>
        <taxon>Fungiina</taxon>
        <taxon>Poritidae</taxon>
        <taxon>Porites</taxon>
    </lineage>
</organism>
<evidence type="ECO:0000313" key="1">
    <source>
        <dbReference type="EMBL" id="CAH3184458.1"/>
    </source>
</evidence>
<dbReference type="EMBL" id="CALNXI010002194">
    <property type="protein sequence ID" value="CAH3184458.1"/>
    <property type="molecule type" value="Genomic_DNA"/>
</dbReference>
<gene>
    <name evidence="1" type="ORF">PEVE_00015464</name>
</gene>
<proteinExistence type="predicted"/>
<keyword evidence="2" id="KW-1185">Reference proteome</keyword>
<name>A0ABN8S3W9_9CNID</name>